<accession>A0ACA9PXT7</accession>
<dbReference type="Proteomes" id="UP000789920">
    <property type="component" value="Unassembled WGS sequence"/>
</dbReference>
<protein>
    <submittedName>
        <fullName evidence="1">18534_t:CDS:1</fullName>
    </submittedName>
</protein>
<organism evidence="1 2">
    <name type="scientific">Racocetra persica</name>
    <dbReference type="NCBI Taxonomy" id="160502"/>
    <lineage>
        <taxon>Eukaryota</taxon>
        <taxon>Fungi</taxon>
        <taxon>Fungi incertae sedis</taxon>
        <taxon>Mucoromycota</taxon>
        <taxon>Glomeromycotina</taxon>
        <taxon>Glomeromycetes</taxon>
        <taxon>Diversisporales</taxon>
        <taxon>Gigasporaceae</taxon>
        <taxon>Racocetra</taxon>
    </lineage>
</organism>
<sequence length="46" mass="5447">ESDVMIWSMFISRFKEKVSLFLILRIALDEDKRLELAISDNDESDK</sequence>
<gene>
    <name evidence="1" type="ORF">RPERSI_LOCUS12031</name>
</gene>
<name>A0ACA9PXT7_9GLOM</name>
<reference evidence="1" key="1">
    <citation type="submission" date="2021-06" db="EMBL/GenBank/DDBJ databases">
        <authorList>
            <person name="Kallberg Y."/>
            <person name="Tangrot J."/>
            <person name="Rosling A."/>
        </authorList>
    </citation>
    <scope>NUCLEOTIDE SEQUENCE</scope>
    <source>
        <strain evidence="1">MA461A</strain>
    </source>
</reference>
<proteinExistence type="predicted"/>
<evidence type="ECO:0000313" key="2">
    <source>
        <dbReference type="Proteomes" id="UP000789920"/>
    </source>
</evidence>
<keyword evidence="2" id="KW-1185">Reference proteome</keyword>
<evidence type="ECO:0000313" key="1">
    <source>
        <dbReference type="EMBL" id="CAG8729683.1"/>
    </source>
</evidence>
<dbReference type="EMBL" id="CAJVQC010025365">
    <property type="protein sequence ID" value="CAG8729683.1"/>
    <property type="molecule type" value="Genomic_DNA"/>
</dbReference>
<comment type="caution">
    <text evidence="1">The sequence shown here is derived from an EMBL/GenBank/DDBJ whole genome shotgun (WGS) entry which is preliminary data.</text>
</comment>
<feature type="non-terminal residue" evidence="1">
    <location>
        <position position="1"/>
    </location>
</feature>